<organism evidence="1 2">
    <name type="scientific">Podarcis lilfordi</name>
    <name type="common">Lilford's wall lizard</name>
    <dbReference type="NCBI Taxonomy" id="74358"/>
    <lineage>
        <taxon>Eukaryota</taxon>
        <taxon>Metazoa</taxon>
        <taxon>Chordata</taxon>
        <taxon>Craniata</taxon>
        <taxon>Vertebrata</taxon>
        <taxon>Euteleostomi</taxon>
        <taxon>Lepidosauria</taxon>
        <taxon>Squamata</taxon>
        <taxon>Bifurcata</taxon>
        <taxon>Unidentata</taxon>
        <taxon>Episquamata</taxon>
        <taxon>Laterata</taxon>
        <taxon>Lacertibaenia</taxon>
        <taxon>Lacertidae</taxon>
        <taxon>Podarcis</taxon>
    </lineage>
</organism>
<accession>A0AA35PCQ2</accession>
<proteinExistence type="predicted"/>
<keyword evidence="2" id="KW-1185">Reference proteome</keyword>
<gene>
    <name evidence="1" type="ORF">PODLI_1B027880</name>
</gene>
<dbReference type="EMBL" id="OX395132">
    <property type="protein sequence ID" value="CAI5780503.1"/>
    <property type="molecule type" value="Genomic_DNA"/>
</dbReference>
<dbReference type="Proteomes" id="UP001178461">
    <property type="component" value="Chromosome 7"/>
</dbReference>
<dbReference type="AlphaFoldDB" id="A0AA35PCQ2"/>
<reference evidence="1" key="1">
    <citation type="submission" date="2022-12" db="EMBL/GenBank/DDBJ databases">
        <authorList>
            <person name="Alioto T."/>
            <person name="Alioto T."/>
            <person name="Gomez Garrido J."/>
        </authorList>
    </citation>
    <scope>NUCLEOTIDE SEQUENCE</scope>
</reference>
<protein>
    <submittedName>
        <fullName evidence="1">Uncharacterized protein</fullName>
    </submittedName>
</protein>
<name>A0AA35PCQ2_9SAUR</name>
<sequence length="84" mass="9549">MSETVALFRSSANKWIHRRGTLGTKAVPVELPPELATFQLRIQSKHNYLAPRSLSAAAFARLSERLGIERASLRLRHSRARRQL</sequence>
<evidence type="ECO:0000313" key="1">
    <source>
        <dbReference type="EMBL" id="CAI5780503.1"/>
    </source>
</evidence>
<evidence type="ECO:0000313" key="2">
    <source>
        <dbReference type="Proteomes" id="UP001178461"/>
    </source>
</evidence>